<feature type="region of interest" description="Disordered" evidence="1">
    <location>
        <begin position="593"/>
        <end position="643"/>
    </location>
</feature>
<gene>
    <name evidence="2" type="ORF">LLEC1_04039</name>
</gene>
<protein>
    <submittedName>
        <fullName evidence="2">Uncharacterized protein</fullName>
    </submittedName>
</protein>
<feature type="region of interest" description="Disordered" evidence="1">
    <location>
        <begin position="772"/>
        <end position="842"/>
    </location>
</feature>
<accession>A0A179I2A5</accession>
<dbReference type="AlphaFoldDB" id="A0A179I2A5"/>
<feature type="region of interest" description="Disordered" evidence="1">
    <location>
        <begin position="184"/>
        <end position="263"/>
    </location>
</feature>
<evidence type="ECO:0000256" key="1">
    <source>
        <dbReference type="SAM" id="MobiDB-lite"/>
    </source>
</evidence>
<feature type="region of interest" description="Disordered" evidence="1">
    <location>
        <begin position="507"/>
        <end position="538"/>
    </location>
</feature>
<evidence type="ECO:0000313" key="3">
    <source>
        <dbReference type="Proteomes" id="UP000243081"/>
    </source>
</evidence>
<feature type="region of interest" description="Disordered" evidence="1">
    <location>
        <begin position="284"/>
        <end position="310"/>
    </location>
</feature>
<feature type="region of interest" description="Disordered" evidence="1">
    <location>
        <begin position="855"/>
        <end position="876"/>
    </location>
</feature>
<feature type="compositionally biased region" description="Acidic residues" evidence="1">
    <location>
        <begin position="818"/>
        <end position="828"/>
    </location>
</feature>
<dbReference type="EMBL" id="LUKN01004639">
    <property type="protein sequence ID" value="OAQ95713.1"/>
    <property type="molecule type" value="Genomic_DNA"/>
</dbReference>
<name>A0A179I2A5_CORDF</name>
<dbReference type="OMA" id="QMSFRSI"/>
<feature type="compositionally biased region" description="Basic and acidic residues" evidence="1">
    <location>
        <begin position="97"/>
        <end position="107"/>
    </location>
</feature>
<dbReference type="Proteomes" id="UP000243081">
    <property type="component" value="Unassembled WGS sequence"/>
</dbReference>
<feature type="region of interest" description="Disordered" evidence="1">
    <location>
        <begin position="1"/>
        <end position="67"/>
    </location>
</feature>
<feature type="compositionally biased region" description="Acidic residues" evidence="1">
    <location>
        <begin position="293"/>
        <end position="307"/>
    </location>
</feature>
<feature type="region of interest" description="Disordered" evidence="1">
    <location>
        <begin position="335"/>
        <end position="432"/>
    </location>
</feature>
<comment type="caution">
    <text evidence="2">The sequence shown here is derived from an EMBL/GenBank/DDBJ whole genome shotgun (WGS) entry which is preliminary data.</text>
</comment>
<feature type="compositionally biased region" description="Polar residues" evidence="1">
    <location>
        <begin position="598"/>
        <end position="616"/>
    </location>
</feature>
<organism evidence="2 3">
    <name type="scientific">Cordyceps confragosa</name>
    <name type="common">Lecanicillium lecanii</name>
    <dbReference type="NCBI Taxonomy" id="2714763"/>
    <lineage>
        <taxon>Eukaryota</taxon>
        <taxon>Fungi</taxon>
        <taxon>Dikarya</taxon>
        <taxon>Ascomycota</taxon>
        <taxon>Pezizomycotina</taxon>
        <taxon>Sordariomycetes</taxon>
        <taxon>Hypocreomycetidae</taxon>
        <taxon>Hypocreales</taxon>
        <taxon>Cordycipitaceae</taxon>
        <taxon>Akanthomyces</taxon>
    </lineage>
</organism>
<feature type="compositionally biased region" description="Polar residues" evidence="1">
    <location>
        <begin position="772"/>
        <end position="784"/>
    </location>
</feature>
<feature type="compositionally biased region" description="Low complexity" evidence="1">
    <location>
        <begin position="521"/>
        <end position="531"/>
    </location>
</feature>
<keyword evidence="3" id="KW-1185">Reference proteome</keyword>
<reference evidence="2 3" key="1">
    <citation type="submission" date="2016-03" db="EMBL/GenBank/DDBJ databases">
        <title>Fine-scale spatial genetic structure of a fungal parasite of coffee scale insects.</title>
        <authorList>
            <person name="Jackson D."/>
            <person name="Zemenick K.A."/>
            <person name="Malloure B."/>
            <person name="Quandt C.A."/>
            <person name="James T.Y."/>
        </authorList>
    </citation>
    <scope>NUCLEOTIDE SEQUENCE [LARGE SCALE GENOMIC DNA]</scope>
    <source>
        <strain evidence="2 3">UM487</strain>
    </source>
</reference>
<proteinExistence type="predicted"/>
<evidence type="ECO:0000313" key="2">
    <source>
        <dbReference type="EMBL" id="OAQ95713.1"/>
    </source>
</evidence>
<feature type="compositionally biased region" description="Polar residues" evidence="1">
    <location>
        <begin position="340"/>
        <end position="353"/>
    </location>
</feature>
<sequence>MARFTFAKGRKKPPSQIVLTEPTSKAHKILGSTPISIDSPKPWDDTSSGFSGGTGNSTATSYASTEDDYSDHHVAIAPSEDEWSSNTDILPAIIESRGLDSDSDRGMSDMTHSLRKTQSSSTIRSRYDKSTQPLPTLPQTSAPPMAKGVQSKIHKMLDLQSSQIGPPLRKKPPMLDFSNLRNASRLSRKGSHGQLRTDGTVSNDIERSLKSPSIMSLMTPTGKPRKIQKRNTKDGMLSPALEEGQRPLTSGARRRGSSTKQIPSLYDHYEQMSLRQIMQEAEIQEGERQENDEIKDEAEPGDDDDDERGAGQDLQWLHDVLPTPSSTALITALTPATAHGRSNSTASKVTANTKRSRNLDRTDLQETSMLMLSSDSEEEAEPAPLPQSQTNSPKRRASTSNVSPRTVSRTQTSRAPSQASTSDYRPVRHTKRTSFAPANTYFTIPNSSRLSIDTAIQIGTDSRSSTPYTDAASCRTSLLSDISSASALHPSSNYLQEARAVTMLAGRQPSRVEYGEEDSPDTSSSSTSLPLVGKRKPSMGQTQLEELTPPLSPSSVDFYIRSARSSIDGPGSNNRYMAVTRQEEMLISALRNKKQHNQEQSAQISQQPVQSYSIDTVTEKSGIAEREEGSEKERDEEEESEADSILGMENLAAEAIFGFGFPAPPTARKQSFFENGITASASISSFASTVTTDKLSQSSIAETESILNACRSSLTPALAQMTLKSILRKPAFDREEPEQQEVILYLDDAEPSPDLTDFSEFGYVAMSSLQSEHPETSLHSSSPVADTLLQGSSSSSKSNLDGKRVDRSHPSAMASVPEDGELEYDEDDIPRPDSPVSPDAFPAVPQIRTTLSSMARLSAVGSSPMMAEPGWWGDDD</sequence>
<feature type="compositionally biased region" description="Basic and acidic residues" evidence="1">
    <location>
        <begin position="800"/>
        <end position="809"/>
    </location>
</feature>
<feature type="compositionally biased region" description="Basic and acidic residues" evidence="1">
    <location>
        <begin position="622"/>
        <end position="633"/>
    </location>
</feature>
<dbReference type="OrthoDB" id="5244050at2759"/>
<feature type="region of interest" description="Disordered" evidence="1">
    <location>
        <begin position="96"/>
        <end position="145"/>
    </location>
</feature>
<feature type="compositionally biased region" description="Polar residues" evidence="1">
    <location>
        <begin position="116"/>
        <end position="142"/>
    </location>
</feature>
<feature type="compositionally biased region" description="Polar residues" evidence="1">
    <location>
        <begin position="398"/>
        <end position="423"/>
    </location>
</feature>
<feature type="compositionally biased region" description="Polar residues" evidence="1">
    <location>
        <begin position="210"/>
        <end position="219"/>
    </location>
</feature>